<evidence type="ECO:0000313" key="3">
    <source>
        <dbReference type="Proteomes" id="UP001589776"/>
    </source>
</evidence>
<organism evidence="2 3">
    <name type="scientific">Paenibacillus chartarius</name>
    <dbReference type="NCBI Taxonomy" id="747481"/>
    <lineage>
        <taxon>Bacteria</taxon>
        <taxon>Bacillati</taxon>
        <taxon>Bacillota</taxon>
        <taxon>Bacilli</taxon>
        <taxon>Bacillales</taxon>
        <taxon>Paenibacillaceae</taxon>
        <taxon>Paenibacillus</taxon>
    </lineage>
</organism>
<dbReference type="SUPFAM" id="SSF109854">
    <property type="entry name" value="DinB/YfiT-like putative metalloenzymes"/>
    <property type="match status" value="1"/>
</dbReference>
<dbReference type="Gene3D" id="1.20.120.450">
    <property type="entry name" value="dinb family like domain"/>
    <property type="match status" value="1"/>
</dbReference>
<proteinExistence type="predicted"/>
<comment type="caution">
    <text evidence="2">The sequence shown here is derived from an EMBL/GenBank/DDBJ whole genome shotgun (WGS) entry which is preliminary data.</text>
</comment>
<accession>A0ABV6DI12</accession>
<gene>
    <name evidence="2" type="ORF">ACFFK0_07295</name>
</gene>
<dbReference type="Pfam" id="PF12867">
    <property type="entry name" value="DinB_2"/>
    <property type="match status" value="1"/>
</dbReference>
<dbReference type="InterPro" id="IPR024775">
    <property type="entry name" value="DinB-like"/>
</dbReference>
<sequence length="156" mass="18510">MNVIEAIVWNFEEVRLRSIMIWESIPSEYLDWKPDAEAMSMKEMIRHVLDSEYYYHLALLKEGSLDTYDSPYEKRPFTTLKEEIEFSQTYRNAFIETVKSYGHEDLSQIKIDRSDVGYTRTLGDMLMRIAYHEAVHTGQLLDYLRTAGLNRPKVWD</sequence>
<keyword evidence="3" id="KW-1185">Reference proteome</keyword>
<feature type="domain" description="DinB-like" evidence="1">
    <location>
        <begin position="11"/>
        <end position="140"/>
    </location>
</feature>
<dbReference type="Proteomes" id="UP001589776">
    <property type="component" value="Unassembled WGS sequence"/>
</dbReference>
<dbReference type="EMBL" id="JBHLWN010000027">
    <property type="protein sequence ID" value="MFC0212265.1"/>
    <property type="molecule type" value="Genomic_DNA"/>
</dbReference>
<evidence type="ECO:0000313" key="2">
    <source>
        <dbReference type="EMBL" id="MFC0212265.1"/>
    </source>
</evidence>
<dbReference type="InterPro" id="IPR034660">
    <property type="entry name" value="DinB/YfiT-like"/>
</dbReference>
<protein>
    <submittedName>
        <fullName evidence="2">DinB family protein</fullName>
    </submittedName>
</protein>
<dbReference type="RefSeq" id="WP_377469390.1">
    <property type="nucleotide sequence ID" value="NZ_JBHLWN010000027.1"/>
</dbReference>
<evidence type="ECO:0000259" key="1">
    <source>
        <dbReference type="Pfam" id="PF12867"/>
    </source>
</evidence>
<name>A0ABV6DI12_9BACL</name>
<reference evidence="2 3" key="1">
    <citation type="submission" date="2024-09" db="EMBL/GenBank/DDBJ databases">
        <authorList>
            <person name="Sun Q."/>
            <person name="Mori K."/>
        </authorList>
    </citation>
    <scope>NUCLEOTIDE SEQUENCE [LARGE SCALE GENOMIC DNA]</scope>
    <source>
        <strain evidence="2 3">CCM 7759</strain>
    </source>
</reference>